<dbReference type="RefSeq" id="WP_166330306.1">
    <property type="nucleotide sequence ID" value="NZ_CP049933.1"/>
</dbReference>
<keyword evidence="2" id="KW-1185">Reference proteome</keyword>
<gene>
    <name evidence="1" type="ORF">G7066_08030</name>
</gene>
<evidence type="ECO:0000313" key="2">
    <source>
        <dbReference type="Proteomes" id="UP000503441"/>
    </source>
</evidence>
<sequence>MSLIRVDRYEMTEWLKRPERAEADLNTALAGFSSSADGGVASDKIALIVRIALESAQLASNAVSGICEISHRAIDDQHLTDDEIKESLDNFTNKVFSK</sequence>
<protein>
    <submittedName>
        <fullName evidence="1">Uncharacterized protein</fullName>
    </submittedName>
</protein>
<name>A0ABX6JW98_9MICO</name>
<evidence type="ECO:0000313" key="1">
    <source>
        <dbReference type="EMBL" id="QIM18582.1"/>
    </source>
</evidence>
<dbReference type="EMBL" id="CP049933">
    <property type="protein sequence ID" value="QIM18582.1"/>
    <property type="molecule type" value="Genomic_DNA"/>
</dbReference>
<accession>A0ABX6JW98</accession>
<reference evidence="1 2" key="1">
    <citation type="submission" date="2020-03" db="EMBL/GenBank/DDBJ databases">
        <title>Leucobacter sp. nov., isolated from beetles.</title>
        <authorList>
            <person name="Hyun D.-W."/>
            <person name="Bae J.-W."/>
        </authorList>
    </citation>
    <scope>NUCLEOTIDE SEQUENCE [LARGE SCALE GENOMIC DNA]</scope>
    <source>
        <strain evidence="1 2">HDW9A</strain>
    </source>
</reference>
<dbReference type="Proteomes" id="UP000503441">
    <property type="component" value="Chromosome"/>
</dbReference>
<proteinExistence type="predicted"/>
<organism evidence="1 2">
    <name type="scientific">Leucobacter coleopterorum</name>
    <dbReference type="NCBI Taxonomy" id="2714933"/>
    <lineage>
        <taxon>Bacteria</taxon>
        <taxon>Bacillati</taxon>
        <taxon>Actinomycetota</taxon>
        <taxon>Actinomycetes</taxon>
        <taxon>Micrococcales</taxon>
        <taxon>Microbacteriaceae</taxon>
        <taxon>Leucobacter</taxon>
    </lineage>
</organism>